<dbReference type="RefSeq" id="WP_169656164.1">
    <property type="nucleotide sequence ID" value="NZ_JABANE010000015.1"/>
</dbReference>
<keyword evidence="1" id="KW-1133">Transmembrane helix</keyword>
<feature type="transmembrane region" description="Helical" evidence="1">
    <location>
        <begin position="37"/>
        <end position="57"/>
    </location>
</feature>
<comment type="caution">
    <text evidence="2">The sequence shown here is derived from an EMBL/GenBank/DDBJ whole genome shotgun (WGS) entry which is preliminary data.</text>
</comment>
<feature type="transmembrane region" description="Helical" evidence="1">
    <location>
        <begin position="69"/>
        <end position="87"/>
    </location>
</feature>
<proteinExistence type="predicted"/>
<keyword evidence="1" id="KW-0472">Membrane</keyword>
<evidence type="ECO:0000256" key="1">
    <source>
        <dbReference type="SAM" id="Phobius"/>
    </source>
</evidence>
<name>A0A7X9P293_9BACT</name>
<organism evidence="2 3">
    <name type="scientific">Flammeovirga aprica JL-4</name>
    <dbReference type="NCBI Taxonomy" id="694437"/>
    <lineage>
        <taxon>Bacteria</taxon>
        <taxon>Pseudomonadati</taxon>
        <taxon>Bacteroidota</taxon>
        <taxon>Cytophagia</taxon>
        <taxon>Cytophagales</taxon>
        <taxon>Flammeovirgaceae</taxon>
        <taxon>Flammeovirga</taxon>
    </lineage>
</organism>
<gene>
    <name evidence="2" type="ORF">HHU12_07705</name>
</gene>
<dbReference type="AlphaFoldDB" id="A0A7X9P293"/>
<dbReference type="Proteomes" id="UP000576082">
    <property type="component" value="Unassembled WGS sequence"/>
</dbReference>
<evidence type="ECO:0000313" key="2">
    <source>
        <dbReference type="EMBL" id="NME67843.1"/>
    </source>
</evidence>
<evidence type="ECO:0000313" key="3">
    <source>
        <dbReference type="Proteomes" id="UP000576082"/>
    </source>
</evidence>
<protein>
    <submittedName>
        <fullName evidence="2">Uncharacterized protein</fullName>
    </submittedName>
</protein>
<keyword evidence="1" id="KW-0812">Transmembrane</keyword>
<feature type="transmembrane region" description="Helical" evidence="1">
    <location>
        <begin position="12"/>
        <end position="31"/>
    </location>
</feature>
<sequence length="96" mass="10700">MSVISKANKGTSILILLLNLYYIPMTLKIIIARGGTWGYGLLVLPIFLTFNLCLISAYHGFRGKNSESVGLLMFNLIASLVGAYILYDLAFKLYFE</sequence>
<accession>A0A7X9P293</accession>
<reference evidence="2 3" key="1">
    <citation type="submission" date="2020-04" db="EMBL/GenBank/DDBJ databases">
        <title>Flammeovirga sp. SR4, a novel species isolated from seawater.</title>
        <authorList>
            <person name="Wang X."/>
        </authorList>
    </citation>
    <scope>NUCLEOTIDE SEQUENCE [LARGE SCALE GENOMIC DNA]</scope>
    <source>
        <strain evidence="2 3">ATCC 23126</strain>
    </source>
</reference>
<dbReference type="EMBL" id="JABANE010000015">
    <property type="protein sequence ID" value="NME67843.1"/>
    <property type="molecule type" value="Genomic_DNA"/>
</dbReference>
<keyword evidence="3" id="KW-1185">Reference proteome</keyword>